<reference evidence="3 4" key="1">
    <citation type="submission" date="2016-03" db="EMBL/GenBank/DDBJ databases">
        <title>Cyphomyrmex costatus WGS genome.</title>
        <authorList>
            <person name="Nygaard S."/>
            <person name="Hu H."/>
            <person name="Boomsma J."/>
            <person name="Zhang G."/>
        </authorList>
    </citation>
    <scope>NUCLEOTIDE SEQUENCE [LARGE SCALE GENOMIC DNA]</scope>
    <source>
        <strain evidence="3">MS0001</strain>
        <tissue evidence="3">Whole body</tissue>
    </source>
</reference>
<name>A0A151IKA7_9HYME</name>
<dbReference type="GO" id="GO:0016020">
    <property type="term" value="C:membrane"/>
    <property type="evidence" value="ECO:0007669"/>
    <property type="project" value="InterPro"/>
</dbReference>
<dbReference type="SUPFAM" id="SSF51445">
    <property type="entry name" value="(Trans)glycosidases"/>
    <property type="match status" value="1"/>
</dbReference>
<keyword evidence="4" id="KW-1185">Reference proteome</keyword>
<organism evidence="3 4">
    <name type="scientific">Cyphomyrmex costatus</name>
    <dbReference type="NCBI Taxonomy" id="456900"/>
    <lineage>
        <taxon>Eukaryota</taxon>
        <taxon>Metazoa</taxon>
        <taxon>Ecdysozoa</taxon>
        <taxon>Arthropoda</taxon>
        <taxon>Hexapoda</taxon>
        <taxon>Insecta</taxon>
        <taxon>Pterygota</taxon>
        <taxon>Neoptera</taxon>
        <taxon>Endopterygota</taxon>
        <taxon>Hymenoptera</taxon>
        <taxon>Apocrita</taxon>
        <taxon>Aculeata</taxon>
        <taxon>Formicoidea</taxon>
        <taxon>Formicidae</taxon>
        <taxon>Myrmicinae</taxon>
        <taxon>Cyphomyrmex</taxon>
    </lineage>
</organism>
<dbReference type="STRING" id="456900.A0A151IKA7"/>
<evidence type="ECO:0000313" key="4">
    <source>
        <dbReference type="Proteomes" id="UP000078542"/>
    </source>
</evidence>
<dbReference type="AlphaFoldDB" id="A0A151IKA7"/>
<dbReference type="Proteomes" id="UP000078542">
    <property type="component" value="Unassembled WGS sequence"/>
</dbReference>
<dbReference type="EMBL" id="KQ977234">
    <property type="protein sequence ID" value="KYN04707.1"/>
    <property type="molecule type" value="Genomic_DNA"/>
</dbReference>
<accession>A0A151IKA7</accession>
<evidence type="ECO:0000256" key="2">
    <source>
        <dbReference type="SAM" id="MobiDB-lite"/>
    </source>
</evidence>
<feature type="compositionally biased region" description="Basic and acidic residues" evidence="2">
    <location>
        <begin position="13"/>
        <end position="33"/>
    </location>
</feature>
<feature type="compositionally biased region" description="Polar residues" evidence="2">
    <location>
        <begin position="101"/>
        <end position="113"/>
    </location>
</feature>
<sequence>MGYYCAWGDAKMRCSSEEEGYENRATDIGEKRGGRASNIHGEAPSIPTPPISDDTDRQFWAEDELSSSESRQKLTARRKRRHSVSYRNRTANKSRSHAPRPSNSSSDSVNAETSAKVRRIRRRWLNSKLEKLQSGKASCTSTEETACTMNKVVSSDHQAASTSSSRLESRESLLWQKNHCERTDNTLRNVKKIPLAALNGTDGSRKQEKERSIVYAQKERRIYVVREHCDGRSGPPDSGYALRIFLTTMSYFINNDWTKGRYRELNISRVRCGDPAVRSVLCCTVLGLCSMLFILSVWSSNIQVSLRSYVFHFDKQQPVLHIVSDKFLSFGLDTSLLRKMDDLPIGQQKFINLARHLSPAFVRVGGTSADCLIFVQNQMEQNSSEKILSPVDDQDISNFTISGADLLAIYDFTVKSELRMIFDLNVLLRNPDGSWNDNNAQEIIAFAKNQGMTLDWQLGNEPNSFKHVFDVTLPATELAKDYDHLRQLLNEAGYIDSILVGPEVNHVGESNDMGELYVKAFLSSQKNTVNYVTWHQYYLNGRNAKVNDFVALSTFNWLPVQIHSMKQFIIESGKDVSMWLSETSTAFGGGAPGLSDRFVAGFLWLDKLGYSASAGLDVVTRQSLFGGNYAMVSPNLEPNPDWWISVFYKQFVSERVLKLSKSNNFSSVRLYAHCTSKNALISRVPAVTIYGMNIEKTATHIHIPELFVQNSKTTILYYSLSADHLQSSEIKLNGETEALKLQPNGDLPPFRPVILDPTYPIVLPPYSIVFMIIHGIDVPACSA</sequence>
<evidence type="ECO:0000313" key="3">
    <source>
        <dbReference type="EMBL" id="KYN04707.1"/>
    </source>
</evidence>
<feature type="compositionally biased region" description="Basic residues" evidence="2">
    <location>
        <begin position="74"/>
        <end position="98"/>
    </location>
</feature>
<feature type="region of interest" description="Disordered" evidence="2">
    <location>
        <begin position="13"/>
        <end position="115"/>
    </location>
</feature>
<dbReference type="GO" id="GO:0031012">
    <property type="term" value="C:extracellular matrix"/>
    <property type="evidence" value="ECO:0007669"/>
    <property type="project" value="TreeGrafter"/>
</dbReference>
<evidence type="ECO:0000256" key="1">
    <source>
        <dbReference type="ARBA" id="ARBA00009800"/>
    </source>
</evidence>
<dbReference type="InterPro" id="IPR005199">
    <property type="entry name" value="Glyco_hydro_79"/>
</dbReference>
<dbReference type="Gene3D" id="3.20.20.80">
    <property type="entry name" value="Glycosidases"/>
    <property type="match status" value="1"/>
</dbReference>
<dbReference type="Pfam" id="PF03662">
    <property type="entry name" value="Glyco_hydro_79n"/>
    <property type="match status" value="1"/>
</dbReference>
<protein>
    <submittedName>
        <fullName evidence="3">Heparanase</fullName>
    </submittedName>
</protein>
<dbReference type="GO" id="GO:0016798">
    <property type="term" value="F:hydrolase activity, acting on glycosyl bonds"/>
    <property type="evidence" value="ECO:0007669"/>
    <property type="project" value="InterPro"/>
</dbReference>
<comment type="similarity">
    <text evidence="1">Belongs to the glycosyl hydrolase 79 family.</text>
</comment>
<dbReference type="PANTHER" id="PTHR46145">
    <property type="entry name" value="HEPARANASE"/>
    <property type="match status" value="1"/>
</dbReference>
<dbReference type="InterPro" id="IPR017853">
    <property type="entry name" value="GH"/>
</dbReference>
<gene>
    <name evidence="3" type="ORF">ALC62_04429</name>
</gene>
<proteinExistence type="inferred from homology"/>
<dbReference type="GO" id="GO:0005615">
    <property type="term" value="C:extracellular space"/>
    <property type="evidence" value="ECO:0007669"/>
    <property type="project" value="TreeGrafter"/>
</dbReference>
<dbReference type="PANTHER" id="PTHR46145:SF4">
    <property type="entry name" value="HEPARANASE"/>
    <property type="match status" value="1"/>
</dbReference>